<reference evidence="6" key="1">
    <citation type="submission" date="2021-10" db="EMBL/GenBank/DDBJ databases">
        <title>Anaerobic single-cell dispensing facilitates the cultivation of human gut bacteria.</title>
        <authorList>
            <person name="Afrizal A."/>
        </authorList>
    </citation>
    <scope>NUCLEOTIDE SEQUENCE</scope>
    <source>
        <strain evidence="6">CLA-AA-H274</strain>
    </source>
</reference>
<protein>
    <submittedName>
        <fullName evidence="6">LacI family transcriptional regulator</fullName>
    </submittedName>
</protein>
<dbReference type="SMART" id="SM00354">
    <property type="entry name" value="HTH_LACI"/>
    <property type="match status" value="1"/>
</dbReference>
<dbReference type="Pfam" id="PF00356">
    <property type="entry name" value="LacI"/>
    <property type="match status" value="1"/>
</dbReference>
<evidence type="ECO:0000259" key="5">
    <source>
        <dbReference type="PROSITE" id="PS50932"/>
    </source>
</evidence>
<dbReference type="PANTHER" id="PTHR30146">
    <property type="entry name" value="LACI-RELATED TRANSCRIPTIONAL REPRESSOR"/>
    <property type="match status" value="1"/>
</dbReference>
<evidence type="ECO:0000256" key="1">
    <source>
        <dbReference type="ARBA" id="ARBA00022491"/>
    </source>
</evidence>
<dbReference type="GO" id="GO:0000976">
    <property type="term" value="F:transcription cis-regulatory region binding"/>
    <property type="evidence" value="ECO:0007669"/>
    <property type="project" value="TreeGrafter"/>
</dbReference>
<keyword evidence="7" id="KW-1185">Reference proteome</keyword>
<dbReference type="PRINTS" id="PR00036">
    <property type="entry name" value="HTHLACI"/>
</dbReference>
<gene>
    <name evidence="6" type="ORF">LKD32_00880</name>
</gene>
<name>A0AAE3AKR6_9FIRM</name>
<accession>A0AAE3AKR6</accession>
<dbReference type="SUPFAM" id="SSF53822">
    <property type="entry name" value="Periplasmic binding protein-like I"/>
    <property type="match status" value="1"/>
</dbReference>
<dbReference type="AlphaFoldDB" id="A0AAE3AKR6"/>
<keyword evidence="1" id="KW-0678">Repressor</keyword>
<dbReference type="InterPro" id="IPR000843">
    <property type="entry name" value="HTH_LacI"/>
</dbReference>
<dbReference type="EMBL" id="JAJEPU010000002">
    <property type="protein sequence ID" value="MCC2163446.1"/>
    <property type="molecule type" value="Genomic_DNA"/>
</dbReference>
<dbReference type="CDD" id="cd01392">
    <property type="entry name" value="HTH_LacI"/>
    <property type="match status" value="1"/>
</dbReference>
<dbReference type="RefSeq" id="WP_177977595.1">
    <property type="nucleotide sequence ID" value="NZ_JAJEPU010000002.1"/>
</dbReference>
<sequence>MTIYDIAREAGVAASTVSRVINNKPGIKAETRKKVQDLLDKYNYTPDVAARGLVMQSTKMVGILIVDIRVTHHINSAFVIEQELTKRGYCSIIMSTGPEGENKSEYIRILEQRRVEGVILMGSMFATEQIKEAIQRHLSKVPVVIVNGYLDLPNVSGVLIDEDAGVGKCADLLISKGKKKLAFVLDQPSPANLRKQQGFCDAVLRHGASREDLLLYEAEESSVQGGYDVTVRILREHPDVQGIIYSIDLVAVGGIRAAHDLGVNVPEQLGIIGVDSSIYGEICMPKLTTLNNKLEEVSEIAATILREGLEGKVQNRKLMMFSEIIERESS</sequence>
<dbReference type="Gene3D" id="1.10.260.40">
    <property type="entry name" value="lambda repressor-like DNA-binding domains"/>
    <property type="match status" value="1"/>
</dbReference>
<comment type="caution">
    <text evidence="6">The sequence shown here is derived from an EMBL/GenBank/DDBJ whole genome shotgun (WGS) entry which is preliminary data.</text>
</comment>
<keyword evidence="2" id="KW-0805">Transcription regulation</keyword>
<dbReference type="CDD" id="cd06267">
    <property type="entry name" value="PBP1_LacI_sugar_binding-like"/>
    <property type="match status" value="1"/>
</dbReference>
<evidence type="ECO:0000313" key="6">
    <source>
        <dbReference type="EMBL" id="MCC2163446.1"/>
    </source>
</evidence>
<dbReference type="GO" id="GO:0003700">
    <property type="term" value="F:DNA-binding transcription factor activity"/>
    <property type="evidence" value="ECO:0007669"/>
    <property type="project" value="TreeGrafter"/>
</dbReference>
<dbReference type="InterPro" id="IPR028082">
    <property type="entry name" value="Peripla_BP_I"/>
</dbReference>
<dbReference type="InterPro" id="IPR046335">
    <property type="entry name" value="LacI/GalR-like_sensor"/>
</dbReference>
<dbReference type="PROSITE" id="PS50932">
    <property type="entry name" value="HTH_LACI_2"/>
    <property type="match status" value="1"/>
</dbReference>
<dbReference type="Proteomes" id="UP001198962">
    <property type="component" value="Unassembled WGS sequence"/>
</dbReference>
<feature type="domain" description="HTH lacI-type" evidence="5">
    <location>
        <begin position="1"/>
        <end position="55"/>
    </location>
</feature>
<dbReference type="Gene3D" id="3.40.50.2300">
    <property type="match status" value="2"/>
</dbReference>
<evidence type="ECO:0000256" key="3">
    <source>
        <dbReference type="ARBA" id="ARBA00023125"/>
    </source>
</evidence>
<evidence type="ECO:0000256" key="4">
    <source>
        <dbReference type="ARBA" id="ARBA00023163"/>
    </source>
</evidence>
<dbReference type="Pfam" id="PF13377">
    <property type="entry name" value="Peripla_BP_3"/>
    <property type="match status" value="1"/>
</dbReference>
<dbReference type="InterPro" id="IPR010982">
    <property type="entry name" value="Lambda_DNA-bd_dom_sf"/>
</dbReference>
<evidence type="ECO:0000256" key="2">
    <source>
        <dbReference type="ARBA" id="ARBA00023015"/>
    </source>
</evidence>
<dbReference type="SUPFAM" id="SSF47413">
    <property type="entry name" value="lambda repressor-like DNA-binding domains"/>
    <property type="match status" value="1"/>
</dbReference>
<dbReference type="PANTHER" id="PTHR30146:SF95">
    <property type="entry name" value="RIBOSE OPERON REPRESSOR"/>
    <property type="match status" value="1"/>
</dbReference>
<organism evidence="6 7">
    <name type="scientific">Brotaphodocola catenula</name>
    <dbReference type="NCBI Taxonomy" id="2885361"/>
    <lineage>
        <taxon>Bacteria</taxon>
        <taxon>Bacillati</taxon>
        <taxon>Bacillota</taxon>
        <taxon>Clostridia</taxon>
        <taxon>Lachnospirales</taxon>
        <taxon>Lachnospiraceae</taxon>
        <taxon>Brotaphodocola</taxon>
    </lineage>
</organism>
<evidence type="ECO:0000313" key="7">
    <source>
        <dbReference type="Proteomes" id="UP001198962"/>
    </source>
</evidence>
<proteinExistence type="predicted"/>
<keyword evidence="3" id="KW-0238">DNA-binding</keyword>
<keyword evidence="4" id="KW-0804">Transcription</keyword>